<dbReference type="InterPro" id="IPR002048">
    <property type="entry name" value="EF_hand_dom"/>
</dbReference>
<feature type="compositionally biased region" description="Polar residues" evidence="4">
    <location>
        <begin position="261"/>
        <end position="279"/>
    </location>
</feature>
<evidence type="ECO:0000313" key="8">
    <source>
        <dbReference type="Proteomes" id="UP001152797"/>
    </source>
</evidence>
<keyword evidence="2" id="KW-0677">Repeat</keyword>
<protein>
    <recommendedName>
        <fullName evidence="5">EF-hand domain-containing protein</fullName>
    </recommendedName>
</protein>
<reference evidence="7 8" key="2">
    <citation type="submission" date="2024-05" db="EMBL/GenBank/DDBJ databases">
        <authorList>
            <person name="Chen Y."/>
            <person name="Shah S."/>
            <person name="Dougan E. K."/>
            <person name="Thang M."/>
            <person name="Chan C."/>
        </authorList>
    </citation>
    <scope>NUCLEOTIDE SEQUENCE [LARGE SCALE GENOMIC DNA]</scope>
</reference>
<dbReference type="InterPro" id="IPR011992">
    <property type="entry name" value="EF-hand-dom_pair"/>
</dbReference>
<evidence type="ECO:0000256" key="4">
    <source>
        <dbReference type="SAM" id="MobiDB-lite"/>
    </source>
</evidence>
<proteinExistence type="predicted"/>
<dbReference type="CDD" id="cd00051">
    <property type="entry name" value="EFh"/>
    <property type="match status" value="1"/>
</dbReference>
<keyword evidence="8" id="KW-1185">Reference proteome</keyword>
<feature type="compositionally biased region" description="Basic and acidic residues" evidence="4">
    <location>
        <begin position="219"/>
        <end position="246"/>
    </location>
</feature>
<keyword evidence="1" id="KW-0479">Metal-binding</keyword>
<dbReference type="PANTHER" id="PTHR34524">
    <property type="entry name" value="CALCYPHOSIN"/>
    <property type="match status" value="1"/>
</dbReference>
<dbReference type="PROSITE" id="PS00018">
    <property type="entry name" value="EF_HAND_1"/>
    <property type="match status" value="1"/>
</dbReference>
<keyword evidence="3" id="KW-0106">Calcium</keyword>
<accession>A0A9P1BQL2</accession>
<dbReference type="InterPro" id="IPR051581">
    <property type="entry name" value="Ca-bind"/>
</dbReference>
<name>A0A9P1BQL2_9DINO</name>
<dbReference type="Proteomes" id="UP001152797">
    <property type="component" value="Unassembled WGS sequence"/>
</dbReference>
<organism evidence="6">
    <name type="scientific">Cladocopium goreaui</name>
    <dbReference type="NCBI Taxonomy" id="2562237"/>
    <lineage>
        <taxon>Eukaryota</taxon>
        <taxon>Sar</taxon>
        <taxon>Alveolata</taxon>
        <taxon>Dinophyceae</taxon>
        <taxon>Suessiales</taxon>
        <taxon>Symbiodiniaceae</taxon>
        <taxon>Cladocopium</taxon>
    </lineage>
</organism>
<evidence type="ECO:0000256" key="2">
    <source>
        <dbReference type="ARBA" id="ARBA00022737"/>
    </source>
</evidence>
<feature type="domain" description="EF-hand" evidence="5">
    <location>
        <begin position="59"/>
        <end position="86"/>
    </location>
</feature>
<feature type="domain" description="EF-hand" evidence="5">
    <location>
        <begin position="13"/>
        <end position="48"/>
    </location>
</feature>
<dbReference type="PANTHER" id="PTHR34524:SF6">
    <property type="entry name" value="CALCYPHOSINE LIKE"/>
    <property type="match status" value="1"/>
</dbReference>
<feature type="domain" description="EF-hand" evidence="5">
    <location>
        <begin position="369"/>
        <end position="404"/>
    </location>
</feature>
<dbReference type="EMBL" id="CAMXCT030000358">
    <property type="protein sequence ID" value="CAL4764968.1"/>
    <property type="molecule type" value="Genomic_DNA"/>
</dbReference>
<dbReference type="GO" id="GO:0005509">
    <property type="term" value="F:calcium ion binding"/>
    <property type="evidence" value="ECO:0007669"/>
    <property type="project" value="InterPro"/>
</dbReference>
<comment type="caution">
    <text evidence="6">The sequence shown here is derived from an EMBL/GenBank/DDBJ whole genome shotgun (WGS) entry which is preliminary data.</text>
</comment>
<evidence type="ECO:0000313" key="6">
    <source>
        <dbReference type="EMBL" id="CAI3977656.1"/>
    </source>
</evidence>
<dbReference type="PROSITE" id="PS50222">
    <property type="entry name" value="EF_HAND_2"/>
    <property type="match status" value="3"/>
</dbReference>
<evidence type="ECO:0000256" key="3">
    <source>
        <dbReference type="ARBA" id="ARBA00022837"/>
    </source>
</evidence>
<evidence type="ECO:0000256" key="1">
    <source>
        <dbReference type="ARBA" id="ARBA00022723"/>
    </source>
</evidence>
<dbReference type="InterPro" id="IPR018247">
    <property type="entry name" value="EF_Hand_1_Ca_BS"/>
</dbReference>
<dbReference type="Gene3D" id="1.10.238.10">
    <property type="entry name" value="EF-hand"/>
    <property type="match status" value="2"/>
</dbReference>
<feature type="region of interest" description="Disordered" evidence="4">
    <location>
        <begin position="192"/>
        <end position="302"/>
    </location>
</feature>
<dbReference type="OrthoDB" id="432759at2759"/>
<dbReference type="Pfam" id="PF13499">
    <property type="entry name" value="EF-hand_7"/>
    <property type="match status" value="1"/>
</dbReference>
<gene>
    <name evidence="6" type="ORF">C1SCF055_LOCUS5780</name>
</gene>
<dbReference type="EMBL" id="CAMXCT010000358">
    <property type="protein sequence ID" value="CAI3977656.1"/>
    <property type="molecule type" value="Genomic_DNA"/>
</dbReference>
<dbReference type="AlphaFoldDB" id="A0A9P1BQL2"/>
<evidence type="ECO:0000313" key="7">
    <source>
        <dbReference type="EMBL" id="CAL4764968.1"/>
    </source>
</evidence>
<dbReference type="SUPFAM" id="SSF47473">
    <property type="entry name" value="EF-hand"/>
    <property type="match status" value="1"/>
</dbReference>
<evidence type="ECO:0000259" key="5">
    <source>
        <dbReference type="PROSITE" id="PS50222"/>
    </source>
</evidence>
<dbReference type="SMART" id="SM00054">
    <property type="entry name" value="EFh"/>
    <property type="match status" value="5"/>
</dbReference>
<sequence>MGYFQKRNVHCSTTIEGWHRFFSEMDADDSGRATLEEMEDAFRRCLSQARVSRYELLMLWRRLDLDGSGEVSLDEFVLMMYRNELAMWPRSSDAELARVVKVVSAAISRRHHVEGNWYKVFLFIDPKGTGTIVFEDLQKFLRGTYPGLHLDREELPNDDMFRLWKALDTTEGMRVPKSEFMSFMRRYGGASGKSEKVSKAAVRRNQPDRQTKEQLTSDDTLRRVHTDSDHKNDGEEAEQLPERESLQSRQKPGSPQLRPGTESTHPPSTAASALISTPRRTPGLTGVTAPPGDVRGIDTPTGEQSEAFDVSLSLQRLGAQSAMMRQSHGTFTPQRTFTPEQDPALKLVAERLAEALMAYLHKRGVHCSTTIAGWYRFFSDMDADDSGRATFEEMEDAFQRCLSPGISVAQT</sequence>
<reference evidence="6" key="1">
    <citation type="submission" date="2022-10" db="EMBL/GenBank/DDBJ databases">
        <authorList>
            <person name="Chen Y."/>
            <person name="Dougan E. K."/>
            <person name="Chan C."/>
            <person name="Rhodes N."/>
            <person name="Thang M."/>
        </authorList>
    </citation>
    <scope>NUCLEOTIDE SEQUENCE</scope>
</reference>
<dbReference type="EMBL" id="CAMXCT020000358">
    <property type="protein sequence ID" value="CAL1131031.1"/>
    <property type="molecule type" value="Genomic_DNA"/>
</dbReference>